<dbReference type="InterPro" id="IPR046885">
    <property type="entry name" value="MnmA-like_C"/>
</dbReference>
<dbReference type="Gene3D" id="3.40.50.620">
    <property type="entry name" value="HUPs"/>
    <property type="match status" value="1"/>
</dbReference>
<evidence type="ECO:0000313" key="12">
    <source>
        <dbReference type="EMBL" id="OGZ31986.1"/>
    </source>
</evidence>
<dbReference type="STRING" id="1801726.A3H02_02660"/>
<dbReference type="GO" id="GO:0000049">
    <property type="term" value="F:tRNA binding"/>
    <property type="evidence" value="ECO:0007669"/>
    <property type="project" value="UniProtKB-KW"/>
</dbReference>
<evidence type="ECO:0000256" key="6">
    <source>
        <dbReference type="ARBA" id="ARBA00022884"/>
    </source>
</evidence>
<dbReference type="AlphaFoldDB" id="A0A1G2F1M2"/>
<evidence type="ECO:0000256" key="8">
    <source>
        <dbReference type="ARBA" id="ARBA00051542"/>
    </source>
</evidence>
<evidence type="ECO:0000256" key="9">
    <source>
        <dbReference type="HAMAP-Rule" id="MF_00144"/>
    </source>
</evidence>
<evidence type="ECO:0000256" key="4">
    <source>
        <dbReference type="ARBA" id="ARBA00022741"/>
    </source>
</evidence>
<evidence type="ECO:0000313" key="13">
    <source>
        <dbReference type="Proteomes" id="UP000176787"/>
    </source>
</evidence>
<dbReference type="NCBIfam" id="NF001138">
    <property type="entry name" value="PRK00143.1"/>
    <property type="match status" value="1"/>
</dbReference>
<feature type="site" description="Interaction with tRNA" evidence="9">
    <location>
        <position position="365"/>
    </location>
</feature>
<sequence length="382" mass="43158">MKNAIKKRDKNLPKVFVMLSGGVDSSVAALLLKKSGKYDIRGAHLICWRDNCNQYQREAVYAMLAAKKIGIPFYLFDLEKEYKEKVFNYMISGYASGKTPNPDVMCNREIKFGVFLEKALKLGTDYVATGHYVKKLKIKNQSTKQIVLCSAEPINMGSGQKSKIIYKLLKAKDASKDQSYFLWTLTQNQLKHSLFPIGDFTKEKVRKIAASHNLPTAEKKDSQGLCFVGKTDFQEFLEKYIKTNPGKVLNEKMEKIGIHNGVQFYTIGQRHGFKIANNKPQYVAERNLETNTLVLAENRTNPLLYKNEIEVENINWISGNLPKLPLKCEARIRYRGELKSCVVGNIGDGISVKFDSPQWAVAEGQSIVFYKNGEMLGGGVIK</sequence>
<evidence type="ECO:0000256" key="1">
    <source>
        <dbReference type="ARBA" id="ARBA00022555"/>
    </source>
</evidence>
<feature type="site" description="Interaction with tRNA" evidence="9">
    <location>
        <position position="131"/>
    </location>
</feature>
<gene>
    <name evidence="9" type="primary">mnmA</name>
    <name evidence="12" type="ORF">A3H02_02660</name>
</gene>
<protein>
    <recommendedName>
        <fullName evidence="9">tRNA-specific 2-thiouridylase MnmA</fullName>
        <ecNumber evidence="9">2.8.1.13</ecNumber>
    </recommendedName>
</protein>
<evidence type="ECO:0000259" key="11">
    <source>
        <dbReference type="Pfam" id="PF20259"/>
    </source>
</evidence>
<dbReference type="InterPro" id="IPR014729">
    <property type="entry name" value="Rossmann-like_a/b/a_fold"/>
</dbReference>
<feature type="binding site" evidence="9">
    <location>
        <position position="130"/>
    </location>
    <ligand>
        <name>ATP</name>
        <dbReference type="ChEBI" id="CHEBI:30616"/>
    </ligand>
</feature>
<dbReference type="CDD" id="cd01998">
    <property type="entry name" value="MnmA_TRMU-like"/>
    <property type="match status" value="1"/>
</dbReference>
<feature type="active site" description="Nucleophile" evidence="9">
    <location>
        <position position="106"/>
    </location>
</feature>
<dbReference type="InterPro" id="IPR004506">
    <property type="entry name" value="MnmA-like"/>
</dbReference>
<dbReference type="Pfam" id="PF20259">
    <property type="entry name" value="tRNA_Me_trans_M"/>
    <property type="match status" value="1"/>
</dbReference>
<organism evidence="12 13">
    <name type="scientific">Candidatus Niyogibacteria bacterium RIFCSPLOWO2_12_FULL_41_13</name>
    <dbReference type="NCBI Taxonomy" id="1801726"/>
    <lineage>
        <taxon>Bacteria</taxon>
        <taxon>Candidatus Niyogiibacteriota</taxon>
    </lineage>
</organism>
<evidence type="ECO:0000256" key="7">
    <source>
        <dbReference type="ARBA" id="ARBA00023157"/>
    </source>
</evidence>
<comment type="catalytic activity">
    <reaction evidence="8 9">
        <text>S-sulfanyl-L-cysteinyl-[protein] + uridine(34) in tRNA + AH2 + ATP = 2-thiouridine(34) in tRNA + L-cysteinyl-[protein] + A + AMP + diphosphate + H(+)</text>
        <dbReference type="Rhea" id="RHEA:47032"/>
        <dbReference type="Rhea" id="RHEA-COMP:10131"/>
        <dbReference type="Rhea" id="RHEA-COMP:11726"/>
        <dbReference type="Rhea" id="RHEA-COMP:11727"/>
        <dbReference type="Rhea" id="RHEA-COMP:11728"/>
        <dbReference type="ChEBI" id="CHEBI:13193"/>
        <dbReference type="ChEBI" id="CHEBI:15378"/>
        <dbReference type="ChEBI" id="CHEBI:17499"/>
        <dbReference type="ChEBI" id="CHEBI:29950"/>
        <dbReference type="ChEBI" id="CHEBI:30616"/>
        <dbReference type="ChEBI" id="CHEBI:33019"/>
        <dbReference type="ChEBI" id="CHEBI:61963"/>
        <dbReference type="ChEBI" id="CHEBI:65315"/>
        <dbReference type="ChEBI" id="CHEBI:87170"/>
        <dbReference type="ChEBI" id="CHEBI:456215"/>
        <dbReference type="EC" id="2.8.1.13"/>
    </reaction>
</comment>
<dbReference type="GO" id="GO:0005737">
    <property type="term" value="C:cytoplasm"/>
    <property type="evidence" value="ECO:0007669"/>
    <property type="project" value="UniProtKB-SubCell"/>
</dbReference>
<proteinExistence type="inferred from homology"/>
<keyword evidence="2 9" id="KW-0808">Transferase</keyword>
<dbReference type="Gene3D" id="2.30.30.280">
    <property type="entry name" value="Adenine nucleotide alpha hydrolases-like domains"/>
    <property type="match status" value="1"/>
</dbReference>
<evidence type="ECO:0000256" key="5">
    <source>
        <dbReference type="ARBA" id="ARBA00022840"/>
    </source>
</evidence>
<accession>A0A1G2F1M2</accession>
<dbReference type="GO" id="GO:0005524">
    <property type="term" value="F:ATP binding"/>
    <property type="evidence" value="ECO:0007669"/>
    <property type="project" value="UniProtKB-KW"/>
</dbReference>
<comment type="subcellular location">
    <subcellularLocation>
        <location evidence="9">Cytoplasm</location>
    </subcellularLocation>
</comment>
<name>A0A1G2F1M2_9BACT</name>
<dbReference type="InterPro" id="IPR046884">
    <property type="entry name" value="MnmA-like_central"/>
</dbReference>
<dbReference type="Gene3D" id="2.40.30.10">
    <property type="entry name" value="Translation factors"/>
    <property type="match status" value="1"/>
</dbReference>
<keyword evidence="9" id="KW-0963">Cytoplasm</keyword>
<dbReference type="EMBL" id="MHMS01000017">
    <property type="protein sequence ID" value="OGZ31986.1"/>
    <property type="molecule type" value="Genomic_DNA"/>
</dbReference>
<dbReference type="FunFam" id="2.30.30.280:FF:000001">
    <property type="entry name" value="tRNA-specific 2-thiouridylase MnmA"/>
    <property type="match status" value="1"/>
</dbReference>
<dbReference type="Pfam" id="PF03054">
    <property type="entry name" value="tRNA_Me_trans"/>
    <property type="match status" value="1"/>
</dbReference>
<comment type="function">
    <text evidence="9">Catalyzes the 2-thiolation of uridine at the wobble position (U34) of tRNA, leading to the formation of s(2)U34.</text>
</comment>
<feature type="active site" description="Cysteine persulfide intermediate" evidence="9">
    <location>
        <position position="226"/>
    </location>
</feature>
<dbReference type="PANTHER" id="PTHR11933">
    <property type="entry name" value="TRNA 5-METHYLAMINOMETHYL-2-THIOURIDYLATE -METHYLTRANSFERASE"/>
    <property type="match status" value="1"/>
</dbReference>
<feature type="region of interest" description="Interaction with tRNA" evidence="9">
    <location>
        <begin position="176"/>
        <end position="178"/>
    </location>
</feature>
<comment type="caution">
    <text evidence="9">Lacks conserved residue(s) required for the propagation of feature annotation.</text>
</comment>
<dbReference type="GO" id="GO:0103016">
    <property type="term" value="F:tRNA-uridine 2-sulfurtransferase activity"/>
    <property type="evidence" value="ECO:0007669"/>
    <property type="project" value="UniProtKB-EC"/>
</dbReference>
<dbReference type="SUPFAM" id="SSF52402">
    <property type="entry name" value="Adenine nucleotide alpha hydrolases-like"/>
    <property type="match status" value="1"/>
</dbReference>
<keyword evidence="1 9" id="KW-0820">tRNA-binding</keyword>
<keyword evidence="5 9" id="KW-0067">ATP-binding</keyword>
<feature type="region of interest" description="Interaction with tRNA" evidence="9">
    <location>
        <begin position="333"/>
        <end position="334"/>
    </location>
</feature>
<dbReference type="Proteomes" id="UP000176787">
    <property type="component" value="Unassembled WGS sequence"/>
</dbReference>
<dbReference type="GO" id="GO:0002143">
    <property type="term" value="P:tRNA wobble position uridine thiolation"/>
    <property type="evidence" value="ECO:0007669"/>
    <property type="project" value="TreeGrafter"/>
</dbReference>
<dbReference type="Pfam" id="PF20258">
    <property type="entry name" value="tRNA_Me_trans_C"/>
    <property type="match status" value="1"/>
</dbReference>
<keyword evidence="6 9" id="KW-0694">RNA-binding</keyword>
<feature type="region of interest" description="Interaction with target base in tRNA" evidence="9">
    <location>
        <begin position="101"/>
        <end position="103"/>
    </location>
</feature>
<dbReference type="EC" id="2.8.1.13" evidence="9"/>
<feature type="domain" description="tRNA-specific 2-thiouridylase MnmA-like C-terminal" evidence="10">
    <location>
        <begin position="307"/>
        <end position="381"/>
    </location>
</feature>
<dbReference type="PANTHER" id="PTHR11933:SF5">
    <property type="entry name" value="MITOCHONDRIAL TRNA-SPECIFIC 2-THIOURIDYLASE 1"/>
    <property type="match status" value="1"/>
</dbReference>
<comment type="similarity">
    <text evidence="9">Belongs to the MnmA/TRMU family.</text>
</comment>
<evidence type="ECO:0000256" key="2">
    <source>
        <dbReference type="ARBA" id="ARBA00022679"/>
    </source>
</evidence>
<feature type="domain" description="tRNA-specific 2-thiouridylase MnmA-like central" evidence="11">
    <location>
        <begin position="234"/>
        <end position="296"/>
    </location>
</feature>
<dbReference type="InterPro" id="IPR023382">
    <property type="entry name" value="MnmA-like_central_sf"/>
</dbReference>
<comment type="caution">
    <text evidence="12">The sequence shown here is derived from an EMBL/GenBank/DDBJ whole genome shotgun (WGS) entry which is preliminary data.</text>
</comment>
<keyword evidence="4 9" id="KW-0547">Nucleotide-binding</keyword>
<keyword evidence="7" id="KW-1015">Disulfide bond</keyword>
<feature type="binding site" evidence="9">
    <location>
        <position position="45"/>
    </location>
    <ligand>
        <name>ATP</name>
        <dbReference type="ChEBI" id="CHEBI:30616"/>
    </ligand>
</feature>
<evidence type="ECO:0000256" key="3">
    <source>
        <dbReference type="ARBA" id="ARBA00022694"/>
    </source>
</evidence>
<reference evidence="12 13" key="1">
    <citation type="journal article" date="2016" name="Nat. Commun.">
        <title>Thousands of microbial genomes shed light on interconnected biogeochemical processes in an aquifer system.</title>
        <authorList>
            <person name="Anantharaman K."/>
            <person name="Brown C.T."/>
            <person name="Hug L.A."/>
            <person name="Sharon I."/>
            <person name="Castelle C.J."/>
            <person name="Probst A.J."/>
            <person name="Thomas B.C."/>
            <person name="Singh A."/>
            <person name="Wilkins M.J."/>
            <person name="Karaoz U."/>
            <person name="Brodie E.L."/>
            <person name="Williams K.H."/>
            <person name="Hubbard S.S."/>
            <person name="Banfield J.F."/>
        </authorList>
    </citation>
    <scope>NUCLEOTIDE SEQUENCE [LARGE SCALE GENOMIC DNA]</scope>
</reference>
<dbReference type="HAMAP" id="MF_00144">
    <property type="entry name" value="tRNA_thiouridyl_MnmA"/>
    <property type="match status" value="1"/>
</dbReference>
<evidence type="ECO:0000259" key="10">
    <source>
        <dbReference type="Pfam" id="PF20258"/>
    </source>
</evidence>
<keyword evidence="3 9" id="KW-0819">tRNA processing</keyword>